<dbReference type="InterPro" id="IPR031165">
    <property type="entry name" value="GNAT_YJDJ"/>
</dbReference>
<reference evidence="3" key="1">
    <citation type="journal article" date="2019" name="Int. J. Syst. Evol. Microbiol.">
        <title>The Global Catalogue of Microorganisms (GCM) 10K type strain sequencing project: providing services to taxonomists for standard genome sequencing and annotation.</title>
        <authorList>
            <consortium name="The Broad Institute Genomics Platform"/>
            <consortium name="The Broad Institute Genome Sequencing Center for Infectious Disease"/>
            <person name="Wu L."/>
            <person name="Ma J."/>
        </authorList>
    </citation>
    <scope>NUCLEOTIDE SEQUENCE [LARGE SCALE GENOMIC DNA]</scope>
    <source>
        <strain evidence="3">JCM 17917</strain>
    </source>
</reference>
<dbReference type="Proteomes" id="UP001501844">
    <property type="component" value="Unassembled WGS sequence"/>
</dbReference>
<dbReference type="RefSeq" id="WP_345161101.1">
    <property type="nucleotide sequence ID" value="NZ_BAABGX010000001.1"/>
</dbReference>
<sequence>MPLEIIHDEEDLRFYVPLGDEEAEMTYSYTEDNVLDLDYTFVPETYRNQGIADQLVQAGLEFVKAKGFRFIPSCPVVEAYAQRHPEYQSLMD</sequence>
<dbReference type="EMBL" id="BAABGX010000001">
    <property type="protein sequence ID" value="GAA4295000.1"/>
    <property type="molecule type" value="Genomic_DNA"/>
</dbReference>
<evidence type="ECO:0000313" key="2">
    <source>
        <dbReference type="EMBL" id="GAA4295000.1"/>
    </source>
</evidence>
<protein>
    <submittedName>
        <fullName evidence="2">GNAT family N-acetyltransferase</fullName>
    </submittedName>
</protein>
<feature type="domain" description="N-acetyltransferase" evidence="1">
    <location>
        <begin position="6"/>
        <end position="92"/>
    </location>
</feature>
<gene>
    <name evidence="2" type="ORF">GCM10023183_00320</name>
</gene>
<dbReference type="InterPro" id="IPR045057">
    <property type="entry name" value="Gcn5-rel_NAT"/>
</dbReference>
<evidence type="ECO:0000313" key="3">
    <source>
        <dbReference type="Proteomes" id="UP001501844"/>
    </source>
</evidence>
<dbReference type="PANTHER" id="PTHR31435:SF9">
    <property type="entry name" value="PROTEIN NATD1"/>
    <property type="match status" value="1"/>
</dbReference>
<dbReference type="InterPro" id="IPR016181">
    <property type="entry name" value="Acyl_CoA_acyltransferase"/>
</dbReference>
<dbReference type="CDD" id="cd04301">
    <property type="entry name" value="NAT_SF"/>
    <property type="match status" value="1"/>
</dbReference>
<name>A0ABP8F586_9BACT</name>
<dbReference type="Gene3D" id="3.40.630.30">
    <property type="match status" value="1"/>
</dbReference>
<dbReference type="SUPFAM" id="SSF55729">
    <property type="entry name" value="Acyl-CoA N-acyltransferases (Nat)"/>
    <property type="match status" value="1"/>
</dbReference>
<dbReference type="PROSITE" id="PS51729">
    <property type="entry name" value="GNAT_YJDJ"/>
    <property type="match status" value="1"/>
</dbReference>
<comment type="caution">
    <text evidence="2">The sequence shown here is derived from an EMBL/GenBank/DDBJ whole genome shotgun (WGS) entry which is preliminary data.</text>
</comment>
<organism evidence="2 3">
    <name type="scientific">Nibribacter koreensis</name>
    <dbReference type="NCBI Taxonomy" id="1084519"/>
    <lineage>
        <taxon>Bacteria</taxon>
        <taxon>Pseudomonadati</taxon>
        <taxon>Bacteroidota</taxon>
        <taxon>Cytophagia</taxon>
        <taxon>Cytophagales</taxon>
        <taxon>Hymenobacteraceae</taxon>
        <taxon>Nibribacter</taxon>
    </lineage>
</organism>
<proteinExistence type="predicted"/>
<dbReference type="Pfam" id="PF14542">
    <property type="entry name" value="Acetyltransf_CG"/>
    <property type="match status" value="1"/>
</dbReference>
<accession>A0ABP8F586</accession>
<evidence type="ECO:0000259" key="1">
    <source>
        <dbReference type="PROSITE" id="PS51729"/>
    </source>
</evidence>
<keyword evidence="3" id="KW-1185">Reference proteome</keyword>
<dbReference type="PANTHER" id="PTHR31435">
    <property type="entry name" value="PROTEIN NATD1"/>
    <property type="match status" value="1"/>
</dbReference>